<feature type="domain" description="TNase-like" evidence="6">
    <location>
        <begin position="155"/>
        <end position="292"/>
    </location>
</feature>
<evidence type="ECO:0000313" key="7">
    <source>
        <dbReference type="EMBL" id="TID30525.1"/>
    </source>
</evidence>
<dbReference type="PROSITE" id="PS50304">
    <property type="entry name" value="TUDOR"/>
    <property type="match status" value="1"/>
</dbReference>
<accession>A0A4T0X5E0</accession>
<dbReference type="InterPro" id="IPR016071">
    <property type="entry name" value="Staphylococal_nuclease_OB-fold"/>
</dbReference>
<evidence type="ECO:0000256" key="2">
    <source>
        <dbReference type="ARBA" id="ARBA00022490"/>
    </source>
</evidence>
<evidence type="ECO:0000256" key="4">
    <source>
        <dbReference type="PIRNR" id="PIRNR017179"/>
    </source>
</evidence>
<feature type="domain" description="TNase-like" evidence="6">
    <location>
        <begin position="473"/>
        <end position="602"/>
    </location>
</feature>
<evidence type="ECO:0000259" key="6">
    <source>
        <dbReference type="PROSITE" id="PS50830"/>
    </source>
</evidence>
<dbReference type="Pfam" id="PF00567">
    <property type="entry name" value="TUDOR"/>
    <property type="match status" value="1"/>
</dbReference>
<dbReference type="PROSITE" id="PS50830">
    <property type="entry name" value="TNASE_3"/>
    <property type="match status" value="4"/>
</dbReference>
<dbReference type="GO" id="GO:0005739">
    <property type="term" value="C:mitochondrion"/>
    <property type="evidence" value="ECO:0007669"/>
    <property type="project" value="UniProtKB-SubCell"/>
</dbReference>
<dbReference type="SMART" id="SM00333">
    <property type="entry name" value="TUDOR"/>
    <property type="match status" value="1"/>
</dbReference>
<dbReference type="GO" id="GO:0006402">
    <property type="term" value="P:mRNA catabolic process"/>
    <property type="evidence" value="ECO:0007669"/>
    <property type="project" value="UniProtKB-UniRule"/>
</dbReference>
<gene>
    <name evidence="7" type="ORF">CANINC_000878</name>
</gene>
<dbReference type="AlphaFoldDB" id="A0A4T0X5E0"/>
<dbReference type="GO" id="GO:0003723">
    <property type="term" value="F:RNA binding"/>
    <property type="evidence" value="ECO:0007669"/>
    <property type="project" value="UniProtKB-UniRule"/>
</dbReference>
<dbReference type="SUPFAM" id="SSF63748">
    <property type="entry name" value="Tudor/PWWP/MBT"/>
    <property type="match status" value="1"/>
</dbReference>
<dbReference type="InterPro" id="IPR035437">
    <property type="entry name" value="SNase_OB-fold_sf"/>
</dbReference>
<dbReference type="InterPro" id="IPR002999">
    <property type="entry name" value="Tudor"/>
</dbReference>
<organism evidence="7 8">
    <name type="scientific">Pichia inconspicua</name>
    <dbReference type="NCBI Taxonomy" id="52247"/>
    <lineage>
        <taxon>Eukaryota</taxon>
        <taxon>Fungi</taxon>
        <taxon>Dikarya</taxon>
        <taxon>Ascomycota</taxon>
        <taxon>Saccharomycotina</taxon>
        <taxon>Pichiomycetes</taxon>
        <taxon>Pichiales</taxon>
        <taxon>Pichiaceae</taxon>
        <taxon>Pichia</taxon>
    </lineage>
</organism>
<name>A0A4T0X5E0_9ASCO</name>
<dbReference type="SUPFAM" id="SSF50199">
    <property type="entry name" value="Staphylococcal nuclease"/>
    <property type="match status" value="5"/>
</dbReference>
<dbReference type="Gene3D" id="2.40.50.90">
    <property type="match status" value="5"/>
</dbReference>
<keyword evidence="3" id="KW-0677">Repeat</keyword>
<dbReference type="EMBL" id="SELW01000141">
    <property type="protein sequence ID" value="TID30525.1"/>
    <property type="molecule type" value="Genomic_DNA"/>
</dbReference>
<reference evidence="7 8" key="1">
    <citation type="journal article" date="2019" name="Front. Genet.">
        <title>Whole-Genome Sequencing of the Opportunistic Yeast Pathogen Candida inconspicua Uncovers Its Hybrid Origin.</title>
        <authorList>
            <person name="Mixao V."/>
            <person name="Hansen A.P."/>
            <person name="Saus E."/>
            <person name="Boekhout T."/>
            <person name="Lass-Florl C."/>
            <person name="Gabaldon T."/>
        </authorList>
    </citation>
    <scope>NUCLEOTIDE SEQUENCE [LARGE SCALE GENOMIC DNA]</scope>
    <source>
        <strain evidence="7 8">CBS 180</strain>
    </source>
</reference>
<dbReference type="FunFam" id="2.30.30.140:FF:000018">
    <property type="entry name" value="Serine/threonine-protein kinase 31"/>
    <property type="match status" value="1"/>
</dbReference>
<dbReference type="PANTHER" id="PTHR12302">
    <property type="entry name" value="EBNA2 BINDING PROTEIN P100"/>
    <property type="match status" value="1"/>
</dbReference>
<evidence type="ECO:0000256" key="1">
    <source>
        <dbReference type="ARBA" id="ARBA00004496"/>
    </source>
</evidence>
<dbReference type="OrthoDB" id="10023235at2759"/>
<keyword evidence="8" id="KW-1185">Reference proteome</keyword>
<dbReference type="PIRSF" id="PIRSF017179">
    <property type="entry name" value="RISC-Tudor-SN"/>
    <property type="match status" value="1"/>
</dbReference>
<dbReference type="Proteomes" id="UP000307173">
    <property type="component" value="Unassembled WGS sequence"/>
</dbReference>
<dbReference type="GO" id="GO:0031332">
    <property type="term" value="C:RNAi effector complex"/>
    <property type="evidence" value="ECO:0007669"/>
    <property type="project" value="InterPro"/>
</dbReference>
<dbReference type="GO" id="GO:0016787">
    <property type="term" value="F:hydrolase activity"/>
    <property type="evidence" value="ECO:0007669"/>
    <property type="project" value="UniProtKB-KW"/>
</dbReference>
<dbReference type="SMART" id="SM00318">
    <property type="entry name" value="SNc"/>
    <property type="match status" value="4"/>
</dbReference>
<evidence type="ECO:0000313" key="8">
    <source>
        <dbReference type="Proteomes" id="UP000307173"/>
    </source>
</evidence>
<dbReference type="GO" id="GO:0031047">
    <property type="term" value="P:regulatory ncRNA-mediated gene silencing"/>
    <property type="evidence" value="ECO:0007669"/>
    <property type="project" value="UniProtKB-UniRule"/>
</dbReference>
<comment type="subcellular location">
    <subcellularLocation>
        <location evidence="1 4">Cytoplasm</location>
    </subcellularLocation>
</comment>
<feature type="domain" description="TNase-like" evidence="6">
    <location>
        <begin position="308"/>
        <end position="445"/>
    </location>
</feature>
<feature type="domain" description="Tudor" evidence="5">
    <location>
        <begin position="673"/>
        <end position="733"/>
    </location>
</feature>
<evidence type="ECO:0000259" key="5">
    <source>
        <dbReference type="PROSITE" id="PS50304"/>
    </source>
</evidence>
<dbReference type="Gene3D" id="2.30.30.140">
    <property type="match status" value="1"/>
</dbReference>
<dbReference type="GO" id="GO:0004519">
    <property type="term" value="F:endonuclease activity"/>
    <property type="evidence" value="ECO:0007669"/>
    <property type="project" value="UniProtKB-KW"/>
</dbReference>
<dbReference type="InterPro" id="IPR016685">
    <property type="entry name" value="Silence_cplx_Nase-comp_TudorSN"/>
</dbReference>
<protein>
    <submittedName>
        <fullName evidence="7">Uncharacterized protein</fullName>
    </submittedName>
</protein>
<proteinExistence type="predicted"/>
<keyword evidence="2 4" id="KW-0963">Cytoplasm</keyword>
<feature type="domain" description="TNase-like" evidence="6">
    <location>
        <begin position="5"/>
        <end position="136"/>
    </location>
</feature>
<dbReference type="Pfam" id="PF00565">
    <property type="entry name" value="SNase"/>
    <property type="match status" value="4"/>
</dbReference>
<dbReference type="PANTHER" id="PTHR12302:SF2">
    <property type="entry name" value="STAPHYLOCOCCAL NUCLEASE DOMAIN-CONTAINING PROTEIN 1"/>
    <property type="match status" value="1"/>
</dbReference>
<dbReference type="STRING" id="52247.A0A4T0X5E0"/>
<evidence type="ECO:0000256" key="3">
    <source>
        <dbReference type="ARBA" id="ARBA00022737"/>
    </source>
</evidence>
<dbReference type="GO" id="GO:0005829">
    <property type="term" value="C:cytosol"/>
    <property type="evidence" value="ECO:0007669"/>
    <property type="project" value="UniProtKB-UniRule"/>
</dbReference>
<dbReference type="CDD" id="cd20379">
    <property type="entry name" value="Tudor_dTUD-like"/>
    <property type="match status" value="1"/>
</dbReference>
<sequence length="864" mass="96059">MTSTKVAFAKVKTVLSADTLVLTSPNGKQERTLTLAYIQAPRLQSNEKYAFESRELLRKLLIGKQIKFWVLYKNNSNREFGDISTPLFPSLIEYVLLHGAAKLKDNIHSFEDDEEIERFRKAQEEAVKLKVGVWNPNVTPIEIVDKSALQIPNASPISAIVEKVLSGDRLLVRLLVSLRRHCIAPVLIAGIKTPRSSSETETGEPFGDEAKSFVESRLLMSAVEIQILGESSSGVIVGNVLHPNGNIAEPLLKNGLAEVCDWQSSLVGSKIMSSLRKIEQEARIKGLKIWESSNKQTTPNSSEIAPGGKVSAIVSKIVSADTIVVRLKDNSEYSVQMISLRAPRLSDSKTAPFVAAAKEYVRRKLIGKSVEVITESIREGNDQFEERPLVTVKLPDGTIFNEDIVLNGFASVIRHKKGEVKPIYWDDLIEAETLAVKEKRGIYGKAPEPENIVDASENAMRAKPYLFSFQNRAKINGIVEHVISSNRFRIVLPKEGVKLTLVLGGLANSSSRESDISKLGLELANRKLYQRNVNIEIYGVDKIGSFIGNVLIAGNSAPFQVALLKEGLASVHERSVYDNKYSALLLAAENEAKSARVGVWSDYDPAKDAALDELNHKVEDLKINKQYFDVKVTEVLEDGLIAFQIINSESAKLKAFMQDFRAALGRASKPVTTLKRNDVVAAKLSENGKFYRAKVLEVFKSDRKASVQHLDYGTIETISISDIYDMPSTHSLTTLKPQAHIAQLSLVNLPPRKQQDYYKTAIGFLEDALLDLQVIACVNFTNPSPGVEYDVQLYDTEVVKTDPKMTINREMVSQGWGLVKKKNLKPFEKLLNEEHQKLLEIENEAKALHVGCWEFGDVEGDEDF</sequence>
<dbReference type="GO" id="GO:0016020">
    <property type="term" value="C:membrane"/>
    <property type="evidence" value="ECO:0007669"/>
    <property type="project" value="UniProtKB-SubCell"/>
</dbReference>
<comment type="caution">
    <text evidence="7">The sequence shown here is derived from an EMBL/GenBank/DDBJ whole genome shotgun (WGS) entry which is preliminary data.</text>
</comment>